<comment type="caution">
    <text evidence="1">The sequence shown here is derived from an EMBL/GenBank/DDBJ whole genome shotgun (WGS) entry which is preliminary data.</text>
</comment>
<reference evidence="1 2" key="1">
    <citation type="journal article" date="2019" name="Nature">
        <title>A new antibiotic selectively kills Gram-negative pathogens.</title>
        <authorList>
            <person name="Imai Y."/>
            <person name="Meyer K.J."/>
            <person name="Iinishi A."/>
            <person name="Favre-Godal Q."/>
            <person name="Green R."/>
            <person name="Manuse S."/>
            <person name="Caboni M."/>
            <person name="Mori M."/>
            <person name="Niles S."/>
            <person name="Ghiglieri M."/>
            <person name="Honrao C."/>
            <person name="Ma X."/>
            <person name="Guo J.J."/>
            <person name="Makriyannis A."/>
            <person name="Linares-Otoya L."/>
            <person name="Boehringer N."/>
            <person name="Wuisan Z.G."/>
            <person name="Kaur H."/>
            <person name="Wu R."/>
            <person name="Mateus A."/>
            <person name="Typas A."/>
            <person name="Savitski M.M."/>
            <person name="Espinoza J.L."/>
            <person name="O'Rourke A."/>
            <person name="Nelson K.E."/>
            <person name="Hiller S."/>
            <person name="Noinaj N."/>
            <person name="Schaeberle T.F."/>
            <person name="D'Onofrio A."/>
            <person name="Lewis K."/>
        </authorList>
    </citation>
    <scope>NUCLEOTIDE SEQUENCE [LARGE SCALE GENOMIC DNA]</scope>
    <source>
        <strain evidence="1 2">HGB 1456</strain>
    </source>
</reference>
<dbReference type="RefSeq" id="WP_152963836.1">
    <property type="nucleotide sequence ID" value="NZ_CAWOZU010000003.1"/>
</dbReference>
<evidence type="ECO:0000313" key="2">
    <source>
        <dbReference type="Proteomes" id="UP000481739"/>
    </source>
</evidence>
<organism evidence="1 2">
    <name type="scientific">Photorhabdus khanii</name>
    <dbReference type="NCBI Taxonomy" id="1004150"/>
    <lineage>
        <taxon>Bacteria</taxon>
        <taxon>Pseudomonadati</taxon>
        <taxon>Pseudomonadota</taxon>
        <taxon>Gammaproteobacteria</taxon>
        <taxon>Enterobacterales</taxon>
        <taxon>Morganellaceae</taxon>
        <taxon>Photorhabdus</taxon>
    </lineage>
</organism>
<protein>
    <submittedName>
        <fullName evidence="1">Uncharacterized protein</fullName>
    </submittedName>
</protein>
<dbReference type="AlphaFoldDB" id="A0A7C9GMF2"/>
<dbReference type="EMBL" id="WHZZ01000012">
    <property type="protein sequence ID" value="MQL50071.1"/>
    <property type="molecule type" value="Genomic_DNA"/>
</dbReference>
<evidence type="ECO:0000313" key="1">
    <source>
        <dbReference type="EMBL" id="MQL50071.1"/>
    </source>
</evidence>
<sequence>MSDSNQNYRRGYVELVKLCTLMLNTIAADVKNGGTTIMAQSSDQLLSKEKVDCILEESRTLLHSISPSESFNLAEHDALFSRLMDLFSTLYGNDHHAWLCYQPEFEKRRKMQMN</sequence>
<name>A0A7C9GMF2_9GAMM</name>
<dbReference type="Proteomes" id="UP000481739">
    <property type="component" value="Unassembled WGS sequence"/>
</dbReference>
<accession>A0A7C9GMF2</accession>
<gene>
    <name evidence="1" type="ORF">GEA64_19805</name>
</gene>
<proteinExistence type="predicted"/>